<dbReference type="Proteomes" id="UP000076503">
    <property type="component" value="Unassembled WGS sequence"/>
</dbReference>
<evidence type="ECO:0000256" key="1">
    <source>
        <dbReference type="SAM" id="SignalP"/>
    </source>
</evidence>
<dbReference type="InterPro" id="IPR010281">
    <property type="entry name" value="DUF885"/>
</dbReference>
<dbReference type="Pfam" id="PF05960">
    <property type="entry name" value="DUF885"/>
    <property type="match status" value="1"/>
</dbReference>
<reference evidence="2 3" key="1">
    <citation type="submission" date="2013-07" db="EMBL/GenBank/DDBJ databases">
        <title>Comparative Genomic and Metabolomic Analysis of Twelve Strains of Pseudoalteromonas luteoviolacea.</title>
        <authorList>
            <person name="Vynne N.G."/>
            <person name="Mansson M."/>
            <person name="Gram L."/>
        </authorList>
    </citation>
    <scope>NUCLEOTIDE SEQUENCE [LARGE SCALE GENOMIC DNA]</scope>
    <source>
        <strain evidence="2 3">H33</strain>
    </source>
</reference>
<evidence type="ECO:0000313" key="2">
    <source>
        <dbReference type="EMBL" id="KZN45821.1"/>
    </source>
</evidence>
<evidence type="ECO:0000313" key="3">
    <source>
        <dbReference type="Proteomes" id="UP000076503"/>
    </source>
</evidence>
<dbReference type="AlphaFoldDB" id="A0A167AUJ5"/>
<feature type="signal peptide" evidence="1">
    <location>
        <begin position="1"/>
        <end position="22"/>
    </location>
</feature>
<gene>
    <name evidence="2" type="ORF">N476_24975</name>
</gene>
<evidence type="ECO:0008006" key="4">
    <source>
        <dbReference type="Google" id="ProtNLM"/>
    </source>
</evidence>
<sequence>MYKSIIAISVVAVLAGCQANKASTGTNSVNATVQLQSQSQSAIEAETQKLNAWFAEKYEQEMQMSPIMMTIYGRKDKYDQIDDVSEQAAKRKLAWLAGTVAELRSQFDYSKLDAEAKISYDLWLYEYEQEKQQAKFFENEYVFNHMFGIQSFFVQFMINYHKVDTIEDMHAYNTRLVKGSDAIIELLGQAQSRAKKGIRPPKFTYEGVIGQSKSIINGAPFIESDKDSPLWSDAKRKLQKLIDDKTINQTQGDALLAQTKAALQGEFKTSYTTLINWFEKDMANLKQQDGYGVGGLPNGKAFYNYRLADQTSTNLTADEIHKIGLDEVSRIKGEMMQIIDQVGFEGSLQEFFEFFRSDPQFFYENNDEGRQGYIDDSIAYLDELNKKLPDYFGILPKSKLVVKRVEAFREQPGAAQHYMPGTKDGSRPGVYYAHLIDMTSMPKNTMESIAYHEGNPGHHMQLSIAQELEGIPEFRTKAQFTAYSEGWGLYSELLAKEMGAYKDPYSDFGRLSNEMWRAVRLVVDTGIHAEGWSEEQSISYFMNNVPINETAARSEIRRYMILPGQATSYKVGMIKILELRQHAKDELGAKFDIRGFHDTILGGGAMPLSILERRVNTWIEEQKRS</sequence>
<dbReference type="OrthoDB" id="9769898at2"/>
<dbReference type="PANTHER" id="PTHR33361">
    <property type="entry name" value="GLR0591 PROTEIN"/>
    <property type="match status" value="1"/>
</dbReference>
<organism evidence="2 3">
    <name type="scientific">Pseudoalteromonas luteoviolacea H33</name>
    <dbReference type="NCBI Taxonomy" id="1365251"/>
    <lineage>
        <taxon>Bacteria</taxon>
        <taxon>Pseudomonadati</taxon>
        <taxon>Pseudomonadota</taxon>
        <taxon>Gammaproteobacteria</taxon>
        <taxon>Alteromonadales</taxon>
        <taxon>Pseudoalteromonadaceae</taxon>
        <taxon>Pseudoalteromonas</taxon>
    </lineage>
</organism>
<dbReference type="RefSeq" id="WP_063363834.1">
    <property type="nucleotide sequence ID" value="NZ_AUXZ01000125.1"/>
</dbReference>
<dbReference type="PANTHER" id="PTHR33361:SF16">
    <property type="entry name" value="DUF885 DOMAIN-CONTAINING PROTEIN"/>
    <property type="match status" value="1"/>
</dbReference>
<keyword evidence="1" id="KW-0732">Signal</keyword>
<proteinExistence type="predicted"/>
<feature type="chain" id="PRO_5007883860" description="Lipoprotein" evidence="1">
    <location>
        <begin position="23"/>
        <end position="625"/>
    </location>
</feature>
<dbReference type="PATRIC" id="fig|1365251.3.peg.4678"/>
<accession>A0A167AUJ5</accession>
<dbReference type="PROSITE" id="PS51257">
    <property type="entry name" value="PROKAR_LIPOPROTEIN"/>
    <property type="match status" value="1"/>
</dbReference>
<name>A0A167AUJ5_9GAMM</name>
<protein>
    <recommendedName>
        <fullName evidence="4">Lipoprotein</fullName>
    </recommendedName>
</protein>
<dbReference type="EMBL" id="AUXZ01000125">
    <property type="protein sequence ID" value="KZN45821.1"/>
    <property type="molecule type" value="Genomic_DNA"/>
</dbReference>
<comment type="caution">
    <text evidence="2">The sequence shown here is derived from an EMBL/GenBank/DDBJ whole genome shotgun (WGS) entry which is preliminary data.</text>
</comment>